<feature type="compositionally biased region" description="Acidic residues" evidence="1">
    <location>
        <begin position="251"/>
        <end position="265"/>
    </location>
</feature>
<sequence>MNPLKIYDVCDIPAPLSNPGISSVRLQISVPDIKDNIVTQLKQLYRLLQNHQGNDTWPPPSNLATPTCPTPYTTRDTHTYSVPHSHDAEGRISTQMMKRTGDSHSPPGQSEWTLPDYDQTPPPTPPTHRREPVYNKTELQTPPPDTPIHSSLPPALSSAPYTERESNVFTLGGFEHLQSLKVSRREELGLPCLPEDSIRVMKSMRASSPPTSACDIIDQQQRRTRREHKALIKQENLEAFNEKDPFKAEDAREEDEESDDNENTLEAEPFPLERDEVMAPPIPHPSSDRRALKVKQAMLQLYVLKLLKVQTKYLGRQWRKSNMKTMSAIYQKAEECSLRASIERFNARRYDATPRNPELVPVDNCLQSVLGQNVTLPDDFHTTYDLWLEREVFSKPICWEELLH</sequence>
<dbReference type="EMBL" id="VCAZ01000439">
    <property type="protein sequence ID" value="TUT43022.1"/>
    <property type="molecule type" value="Genomic_DNA"/>
</dbReference>
<feature type="domain" description="Far11/STRP C-terminal" evidence="2">
    <location>
        <begin position="83"/>
        <end position="384"/>
    </location>
</feature>
<proteinExistence type="predicted"/>
<evidence type="ECO:0000313" key="3">
    <source>
        <dbReference type="EMBL" id="TUT43022.1"/>
    </source>
</evidence>
<feature type="region of interest" description="Disordered" evidence="1">
    <location>
        <begin position="68"/>
        <end position="159"/>
    </location>
</feature>
<feature type="compositionally biased region" description="Polar residues" evidence="1">
    <location>
        <begin position="68"/>
        <end position="82"/>
    </location>
</feature>
<dbReference type="InterPro" id="IPR040185">
    <property type="entry name" value="Far11/STRP"/>
</dbReference>
<dbReference type="PANTHER" id="PTHR13239">
    <property type="entry name" value="PROTEIN REQUIRED FOR HYPHAL ANASTOMOSIS HAM-2"/>
    <property type="match status" value="1"/>
</dbReference>
<dbReference type="AlphaFoldDB" id="A0A556VXB7"/>
<dbReference type="PANTHER" id="PTHR13239:SF7">
    <property type="entry name" value="STRIATIN-INTERACTING PROTEIN 1"/>
    <property type="match status" value="1"/>
</dbReference>
<comment type="caution">
    <text evidence="3">The sequence shown here is derived from an EMBL/GenBank/DDBJ whole genome shotgun (WGS) entry which is preliminary data.</text>
</comment>
<reference evidence="3 4" key="1">
    <citation type="journal article" date="2019" name="Genome Biol. Evol.">
        <title>Whole-Genome Sequencing of the Giant Devil Catfish, Bagarius yarrelli.</title>
        <authorList>
            <person name="Jiang W."/>
            <person name="Lv Y."/>
            <person name="Cheng L."/>
            <person name="Yang K."/>
            <person name="Chao B."/>
            <person name="Wang X."/>
            <person name="Li Y."/>
            <person name="Pan X."/>
            <person name="You X."/>
            <person name="Zhang Y."/>
            <person name="Yang J."/>
            <person name="Li J."/>
            <person name="Zhang X."/>
            <person name="Liu S."/>
            <person name="Sun C."/>
            <person name="Yang J."/>
            <person name="Shi Q."/>
        </authorList>
    </citation>
    <scope>NUCLEOTIDE SEQUENCE [LARGE SCALE GENOMIC DNA]</scope>
    <source>
        <strain evidence="3">JWS20170419001</strain>
        <tissue evidence="3">Muscle</tissue>
    </source>
</reference>
<feature type="compositionally biased region" description="Basic and acidic residues" evidence="1">
    <location>
        <begin position="229"/>
        <end position="250"/>
    </location>
</feature>
<dbReference type="InterPro" id="IPR021819">
    <property type="entry name" value="Far11/STRP_C"/>
</dbReference>
<dbReference type="Proteomes" id="UP000319801">
    <property type="component" value="Unassembled WGS sequence"/>
</dbReference>
<dbReference type="Pfam" id="PF11882">
    <property type="entry name" value="DUF3402"/>
    <property type="match status" value="1"/>
</dbReference>
<gene>
    <name evidence="3" type="ORF">Baya_17068</name>
</gene>
<evidence type="ECO:0000313" key="4">
    <source>
        <dbReference type="Proteomes" id="UP000319801"/>
    </source>
</evidence>
<protein>
    <submittedName>
        <fullName evidence="3">Striatin-interacting protein 1</fullName>
    </submittedName>
</protein>
<evidence type="ECO:0000259" key="2">
    <source>
        <dbReference type="SMART" id="SM01293"/>
    </source>
</evidence>
<feature type="compositionally biased region" description="Low complexity" evidence="1">
    <location>
        <begin position="150"/>
        <end position="159"/>
    </location>
</feature>
<feature type="region of interest" description="Disordered" evidence="1">
    <location>
        <begin position="204"/>
        <end position="269"/>
    </location>
</feature>
<organism evidence="3 4">
    <name type="scientific">Bagarius yarrelli</name>
    <name type="common">Goonch</name>
    <name type="synonym">Bagrus yarrelli</name>
    <dbReference type="NCBI Taxonomy" id="175774"/>
    <lineage>
        <taxon>Eukaryota</taxon>
        <taxon>Metazoa</taxon>
        <taxon>Chordata</taxon>
        <taxon>Craniata</taxon>
        <taxon>Vertebrata</taxon>
        <taxon>Euteleostomi</taxon>
        <taxon>Actinopterygii</taxon>
        <taxon>Neopterygii</taxon>
        <taxon>Teleostei</taxon>
        <taxon>Ostariophysi</taxon>
        <taxon>Siluriformes</taxon>
        <taxon>Sisoridae</taxon>
        <taxon>Sisorinae</taxon>
        <taxon>Bagarius</taxon>
    </lineage>
</organism>
<evidence type="ECO:0000256" key="1">
    <source>
        <dbReference type="SAM" id="MobiDB-lite"/>
    </source>
</evidence>
<dbReference type="GO" id="GO:0007010">
    <property type="term" value="P:cytoskeleton organization"/>
    <property type="evidence" value="ECO:0007669"/>
    <property type="project" value="TreeGrafter"/>
</dbReference>
<dbReference type="GO" id="GO:0005829">
    <property type="term" value="C:cytosol"/>
    <property type="evidence" value="ECO:0007669"/>
    <property type="project" value="TreeGrafter"/>
</dbReference>
<dbReference type="SMART" id="SM01293">
    <property type="entry name" value="DUF3402"/>
    <property type="match status" value="1"/>
</dbReference>
<dbReference type="OrthoDB" id="18234at2759"/>
<keyword evidence="4" id="KW-1185">Reference proteome</keyword>
<name>A0A556VXB7_BAGYA</name>
<accession>A0A556VXB7</accession>